<proteinExistence type="predicted"/>
<keyword evidence="2" id="KW-1185">Reference proteome</keyword>
<name>A0A016W9P3_9BILA</name>
<reference evidence="2" key="1">
    <citation type="journal article" date="2015" name="Nat. Genet.">
        <title>The genome and transcriptome of the zoonotic hookworm Ancylostoma ceylanicum identify infection-specific gene families.</title>
        <authorList>
            <person name="Schwarz E.M."/>
            <person name="Hu Y."/>
            <person name="Antoshechkin I."/>
            <person name="Miller M.M."/>
            <person name="Sternberg P.W."/>
            <person name="Aroian R.V."/>
        </authorList>
    </citation>
    <scope>NUCLEOTIDE SEQUENCE</scope>
    <source>
        <strain evidence="2">HY135</strain>
    </source>
</reference>
<dbReference type="AlphaFoldDB" id="A0A016W9P3"/>
<gene>
    <name evidence="1" type="primary">Acey_s0949.g3175</name>
    <name evidence="1" type="ORF">Y032_0949g3175</name>
</gene>
<dbReference type="EMBL" id="JARK01000549">
    <property type="protein sequence ID" value="EYC35987.1"/>
    <property type="molecule type" value="Genomic_DNA"/>
</dbReference>
<evidence type="ECO:0000313" key="1">
    <source>
        <dbReference type="EMBL" id="EYC35987.1"/>
    </source>
</evidence>
<comment type="caution">
    <text evidence="1">The sequence shown here is derived from an EMBL/GenBank/DDBJ whole genome shotgun (WGS) entry which is preliminary data.</text>
</comment>
<organism evidence="1 2">
    <name type="scientific">Ancylostoma ceylanicum</name>
    <dbReference type="NCBI Taxonomy" id="53326"/>
    <lineage>
        <taxon>Eukaryota</taxon>
        <taxon>Metazoa</taxon>
        <taxon>Ecdysozoa</taxon>
        <taxon>Nematoda</taxon>
        <taxon>Chromadorea</taxon>
        <taxon>Rhabditida</taxon>
        <taxon>Rhabditina</taxon>
        <taxon>Rhabditomorpha</taxon>
        <taxon>Strongyloidea</taxon>
        <taxon>Ancylostomatidae</taxon>
        <taxon>Ancylostomatinae</taxon>
        <taxon>Ancylostoma</taxon>
    </lineage>
</organism>
<evidence type="ECO:0000313" key="2">
    <source>
        <dbReference type="Proteomes" id="UP000024635"/>
    </source>
</evidence>
<accession>A0A016W9P3</accession>
<protein>
    <submittedName>
        <fullName evidence="1">Uncharacterized protein</fullName>
    </submittedName>
</protein>
<sequence length="71" mass="8071">MHTRQRSTRPRLRHIEKSAFISRIFRVFYAVSSLPMRLLSLKTPEFGGISNGRIHAGAAFNNRKTTPTSEA</sequence>
<dbReference type="Proteomes" id="UP000024635">
    <property type="component" value="Unassembled WGS sequence"/>
</dbReference>